<reference evidence="4 5" key="1">
    <citation type="submission" date="2024-05" db="EMBL/GenBank/DDBJ databases">
        <authorList>
            <person name="Duchaud E."/>
        </authorList>
    </citation>
    <scope>NUCLEOTIDE SEQUENCE [LARGE SCALE GENOMIC DNA]</scope>
    <source>
        <strain evidence="4">Ena-SAMPLE-TAB-13-05-2024-13:56:06:370-140308</strain>
    </source>
</reference>
<feature type="transmembrane region" description="Helical" evidence="3">
    <location>
        <begin position="221"/>
        <end position="240"/>
    </location>
</feature>
<feature type="transmembrane region" description="Helical" evidence="3">
    <location>
        <begin position="177"/>
        <end position="201"/>
    </location>
</feature>
<comment type="similarity">
    <text evidence="1">Belongs to the ABC-2 integral membrane protein family.</text>
</comment>
<keyword evidence="5" id="KW-1185">Reference proteome</keyword>
<dbReference type="EMBL" id="CAXJIO010000011">
    <property type="protein sequence ID" value="CAL2102823.1"/>
    <property type="molecule type" value="Genomic_DNA"/>
</dbReference>
<evidence type="ECO:0000256" key="1">
    <source>
        <dbReference type="ARBA" id="ARBA00007783"/>
    </source>
</evidence>
<evidence type="ECO:0008006" key="6">
    <source>
        <dbReference type="Google" id="ProtNLM"/>
    </source>
</evidence>
<sequence>MNQQNTLSIHAIFKLFLFDLKSNYKNSRFKYLWDFAPNIATALVWILIFDIGFLKIDNTIDNYAIYVLQGLFLWQFVIDIINKPAIKTSQYITVLKNNPRNVLTTFGIAFFESLYLLVGKLIILLVVLIFSGSFSFESFIMACIFCIPLIIFSTILSYLLLPFLLSSKDIFGGQKMFFNLLFYLSGIVFPIPANFESYMVINPFYQFINLSKTYLNTNINTNYSLCFLYIASSVFAYIILKNKYMSINQKITEIL</sequence>
<keyword evidence="3" id="KW-0472">Membrane</keyword>
<evidence type="ECO:0000313" key="4">
    <source>
        <dbReference type="EMBL" id="CAL2102823.1"/>
    </source>
</evidence>
<feature type="transmembrane region" description="Helical" evidence="3">
    <location>
        <begin position="139"/>
        <end position="165"/>
    </location>
</feature>
<evidence type="ECO:0000256" key="3">
    <source>
        <dbReference type="SAM" id="Phobius"/>
    </source>
</evidence>
<keyword evidence="3" id="KW-0812">Transmembrane</keyword>
<comment type="caution">
    <text evidence="4">The sequence shown here is derived from an EMBL/GenBank/DDBJ whole genome shotgun (WGS) entry which is preliminary data.</text>
</comment>
<feature type="transmembrane region" description="Helical" evidence="3">
    <location>
        <begin position="31"/>
        <end position="51"/>
    </location>
</feature>
<organism evidence="4 5">
    <name type="scientific">Tenacibaculum polynesiense</name>
    <dbReference type="NCBI Taxonomy" id="3137857"/>
    <lineage>
        <taxon>Bacteria</taxon>
        <taxon>Pseudomonadati</taxon>
        <taxon>Bacteroidota</taxon>
        <taxon>Flavobacteriia</taxon>
        <taxon>Flavobacteriales</taxon>
        <taxon>Flavobacteriaceae</taxon>
        <taxon>Tenacibaculum</taxon>
    </lineage>
</organism>
<evidence type="ECO:0000313" key="5">
    <source>
        <dbReference type="Proteomes" id="UP001497527"/>
    </source>
</evidence>
<proteinExistence type="inferred from homology"/>
<keyword evidence="2" id="KW-0813">Transport</keyword>
<feature type="transmembrane region" description="Helical" evidence="3">
    <location>
        <begin position="102"/>
        <end position="133"/>
    </location>
</feature>
<accession>A0ABM9PB49</accession>
<protein>
    <recommendedName>
        <fullName evidence="6">Transport permease protein</fullName>
    </recommendedName>
</protein>
<keyword evidence="3" id="KW-1133">Transmembrane helix</keyword>
<dbReference type="Proteomes" id="UP001497527">
    <property type="component" value="Unassembled WGS sequence"/>
</dbReference>
<gene>
    <name evidence="4" type="ORF">T190423A01A_20574</name>
</gene>
<name>A0ABM9PB49_9FLAO</name>
<dbReference type="PANTHER" id="PTHR30413:SF10">
    <property type="entry name" value="CAPSULE POLYSACCHARIDE EXPORT INNER-MEMBRANE PROTEIN CTRC"/>
    <property type="match status" value="1"/>
</dbReference>
<dbReference type="PANTHER" id="PTHR30413">
    <property type="entry name" value="INNER MEMBRANE TRANSPORT PERMEASE"/>
    <property type="match status" value="1"/>
</dbReference>
<evidence type="ECO:0000256" key="2">
    <source>
        <dbReference type="ARBA" id="ARBA00022448"/>
    </source>
</evidence>
<dbReference type="RefSeq" id="WP_348716557.1">
    <property type="nucleotide sequence ID" value="NZ_CAXJIO010000011.1"/>
</dbReference>
<feature type="transmembrane region" description="Helical" evidence="3">
    <location>
        <begin position="63"/>
        <end position="81"/>
    </location>
</feature>